<dbReference type="AlphaFoldDB" id="A0A399EJH1"/>
<dbReference type="GO" id="GO:0015768">
    <property type="term" value="P:maltose transport"/>
    <property type="evidence" value="ECO:0007669"/>
    <property type="project" value="TreeGrafter"/>
</dbReference>
<evidence type="ECO:0000256" key="2">
    <source>
        <dbReference type="ARBA" id="ARBA00022448"/>
    </source>
</evidence>
<reference evidence="4 5" key="1">
    <citation type="submission" date="2018-08" db="EMBL/GenBank/DDBJ databases">
        <title>Meiothermus terrae DSM 26712 genome sequencing project.</title>
        <authorList>
            <person name="Da Costa M.S."/>
            <person name="Albuquerque L."/>
            <person name="Raposo P."/>
            <person name="Froufe H.J.C."/>
            <person name="Barroso C.S."/>
            <person name="Egas C."/>
        </authorList>
    </citation>
    <scope>NUCLEOTIDE SEQUENCE [LARGE SCALE GENOMIC DNA]</scope>
    <source>
        <strain evidence="4 5">DSM 26712</strain>
    </source>
</reference>
<gene>
    <name evidence="4" type="primary">cycB_1</name>
    <name evidence="4" type="ORF">Mterra_02356</name>
</gene>
<proteinExistence type="inferred from homology"/>
<comment type="similarity">
    <text evidence="1">Belongs to the bacterial solute-binding protein 1 family.</text>
</comment>
<name>A0A399EJH1_9DEIN</name>
<protein>
    <submittedName>
        <fullName evidence="4">Cyclodextrin-binding protein</fullName>
    </submittedName>
</protein>
<organism evidence="4 5">
    <name type="scientific">Calidithermus terrae</name>
    <dbReference type="NCBI Taxonomy" id="1408545"/>
    <lineage>
        <taxon>Bacteria</taxon>
        <taxon>Thermotogati</taxon>
        <taxon>Deinococcota</taxon>
        <taxon>Deinococci</taxon>
        <taxon>Thermales</taxon>
        <taxon>Thermaceae</taxon>
        <taxon>Calidithermus</taxon>
    </lineage>
</organism>
<sequence length="420" mass="46666">MLRSFVRARALWAGLLVFGLMSAQAQVTITYWQYDFKSKIEAIDELIKRFEAANPGIKVVHQTFPYDAYQQKVGSSIPAGQGPDVVNLFYGWLPTWVKAGYLVPLPENLVSPKQVDNDFVSMAQSAKMGGKYYGLPTAVRSLALFYNKDLFQQAGISKPPKTWAEFLEAGKRLTVKQGDRYTQIGYGISPDGQDHHLVREVLMRQMGGRPYSDDGRKVLFGGAEGLKAFTAYTDWVKKHGIGIPSFFPGNNGYRDGFIAGKIGMIIDGSFAVGTIRSGAKFNWGVAELPVEKVGGRKANFGSFWLHGITPLAKGPKLEASVKFLNFITSAEAQRYWLEKVGELPARKDLIKDPKLSLDPVYGPFILSLSYAKATPFVDEAAQRTVIVNAINRVLLQNMDPAQSWKIAVEEEQKILDSFYK</sequence>
<dbReference type="EMBL" id="QXDL01000097">
    <property type="protein sequence ID" value="RIH83229.1"/>
    <property type="molecule type" value="Genomic_DNA"/>
</dbReference>
<evidence type="ECO:0000313" key="5">
    <source>
        <dbReference type="Proteomes" id="UP000265715"/>
    </source>
</evidence>
<keyword evidence="2" id="KW-0813">Transport</keyword>
<dbReference type="SUPFAM" id="SSF53850">
    <property type="entry name" value="Periplasmic binding protein-like II"/>
    <property type="match status" value="1"/>
</dbReference>
<dbReference type="Pfam" id="PF01547">
    <property type="entry name" value="SBP_bac_1"/>
    <property type="match status" value="1"/>
</dbReference>
<evidence type="ECO:0000256" key="3">
    <source>
        <dbReference type="ARBA" id="ARBA00022729"/>
    </source>
</evidence>
<dbReference type="InterPro" id="IPR006059">
    <property type="entry name" value="SBP"/>
</dbReference>
<dbReference type="GO" id="GO:0055052">
    <property type="term" value="C:ATP-binding cassette (ABC) transporter complex, substrate-binding subunit-containing"/>
    <property type="evidence" value="ECO:0007669"/>
    <property type="project" value="TreeGrafter"/>
</dbReference>
<keyword evidence="5" id="KW-1185">Reference proteome</keyword>
<evidence type="ECO:0000256" key="1">
    <source>
        <dbReference type="ARBA" id="ARBA00008520"/>
    </source>
</evidence>
<comment type="caution">
    <text evidence="4">The sequence shown here is derived from an EMBL/GenBank/DDBJ whole genome shotgun (WGS) entry which is preliminary data.</text>
</comment>
<dbReference type="CDD" id="cd14749">
    <property type="entry name" value="PBP2_XBP1_like"/>
    <property type="match status" value="1"/>
</dbReference>
<dbReference type="GO" id="GO:0042956">
    <property type="term" value="P:maltodextrin transmembrane transport"/>
    <property type="evidence" value="ECO:0007669"/>
    <property type="project" value="TreeGrafter"/>
</dbReference>
<dbReference type="RefSeq" id="WP_176582531.1">
    <property type="nucleotide sequence ID" value="NZ_QXDL01000097.1"/>
</dbReference>
<evidence type="ECO:0000313" key="4">
    <source>
        <dbReference type="EMBL" id="RIH83229.1"/>
    </source>
</evidence>
<accession>A0A399EJH1</accession>
<dbReference type="Proteomes" id="UP000265715">
    <property type="component" value="Unassembled WGS sequence"/>
</dbReference>
<dbReference type="PANTHER" id="PTHR30061">
    <property type="entry name" value="MALTOSE-BINDING PERIPLASMIC PROTEIN"/>
    <property type="match status" value="1"/>
</dbReference>
<dbReference type="PANTHER" id="PTHR30061:SF50">
    <property type="entry name" value="MALTOSE_MALTODEXTRIN-BINDING PERIPLASMIC PROTEIN"/>
    <property type="match status" value="1"/>
</dbReference>
<dbReference type="Gene3D" id="3.40.190.10">
    <property type="entry name" value="Periplasmic binding protein-like II"/>
    <property type="match status" value="1"/>
</dbReference>
<dbReference type="GO" id="GO:1901982">
    <property type="term" value="F:maltose binding"/>
    <property type="evidence" value="ECO:0007669"/>
    <property type="project" value="TreeGrafter"/>
</dbReference>
<keyword evidence="3" id="KW-0732">Signal</keyword>